<gene>
    <name evidence="1" type="ORF">maker-240M17-exonerate_protein2genome-gene- 0.5</name>
    <name evidence="2" type="ORF">maker-33C18-exonerate_protein2genome-gene-0.7</name>
</gene>
<reference evidence="1" key="1">
    <citation type="submission" date="2018-04" db="EMBL/GenBank/DDBJ databases">
        <title>BAC sequences from Pyxicephalus adspersus.</title>
        <authorList>
            <person name="Malone J.H."/>
        </authorList>
    </citation>
    <scope>NUCLEOTIDE SEQUENCE</scope>
</reference>
<name>A0A499QU56_PYXAD</name>
<accession>A0A499QU56</accession>
<dbReference type="AlphaFoldDB" id="A0A499QU56"/>
<organism evidence="1">
    <name type="scientific">Pyxicephalus adspersus</name>
    <name type="common">African bullfrog</name>
    <dbReference type="NCBI Taxonomy" id="30357"/>
    <lineage>
        <taxon>Eukaryota</taxon>
        <taxon>Metazoa</taxon>
        <taxon>Chordata</taxon>
        <taxon>Craniata</taxon>
        <taxon>Vertebrata</taxon>
        <taxon>Euteleostomi</taxon>
        <taxon>Amphibia</taxon>
        <taxon>Batrachia</taxon>
        <taxon>Anura</taxon>
        <taxon>Neobatrachia</taxon>
        <taxon>Ranoidea</taxon>
        <taxon>Pyxicephalidae</taxon>
        <taxon>Pyxicephalinae</taxon>
        <taxon>Pyxicephalus</taxon>
    </lineage>
</organism>
<dbReference type="EMBL" id="MH186042">
    <property type="protein sequence ID" value="AWH61106.1"/>
    <property type="molecule type" value="Genomic_DNA"/>
</dbReference>
<proteinExistence type="predicted"/>
<evidence type="ECO:0000313" key="2">
    <source>
        <dbReference type="EMBL" id="AWH61112.1"/>
    </source>
</evidence>
<evidence type="ECO:0000313" key="1">
    <source>
        <dbReference type="EMBL" id="AWH61106.1"/>
    </source>
</evidence>
<sequence>MQAVIRVVEQVRVNRDYAPDLKKFSKAGEDTLCEAVICFLLAKVFSPGPHPFQVCWITQLH</sequence>
<protein>
    <submittedName>
        <fullName evidence="1">Uncharacterized protein</fullName>
    </submittedName>
</protein>
<dbReference type="EMBL" id="MH186043">
    <property type="protein sequence ID" value="AWH61112.1"/>
    <property type="molecule type" value="Genomic_DNA"/>
</dbReference>